<evidence type="ECO:0000313" key="13">
    <source>
        <dbReference type="Proteomes" id="UP000366872"/>
    </source>
</evidence>
<dbReference type="UniPathway" id="UPA00359">
    <property type="reaction ID" value="UER00478"/>
</dbReference>
<keyword evidence="9" id="KW-0862">Zinc</keyword>
<dbReference type="InterPro" id="IPR015870">
    <property type="entry name" value="UDP-acyl_N-AcGlcN_deAcase_N"/>
</dbReference>
<dbReference type="GO" id="GO:0046872">
    <property type="term" value="F:metal ion binding"/>
    <property type="evidence" value="ECO:0007669"/>
    <property type="project" value="UniProtKB-KW"/>
</dbReference>
<comment type="pathway">
    <text evidence="3">Glycolipid biosynthesis; lipid IV(A) biosynthesis; lipid IV(A) from (3R)-3-hydroxytetradecanoyl-[acyl-carrier-protein] and UDP-N-acetyl-alpha-D-glucosamine: step 2/6.</text>
</comment>
<evidence type="ECO:0000256" key="6">
    <source>
        <dbReference type="ARBA" id="ARBA00022556"/>
    </source>
</evidence>
<keyword evidence="5" id="KW-0444">Lipid biosynthesis</keyword>
<keyword evidence="13" id="KW-1185">Reference proteome</keyword>
<evidence type="ECO:0000313" key="12">
    <source>
        <dbReference type="EMBL" id="VGO14303.1"/>
    </source>
</evidence>
<organism evidence="12 13">
    <name type="scientific">Pontiella desulfatans</name>
    <dbReference type="NCBI Taxonomy" id="2750659"/>
    <lineage>
        <taxon>Bacteria</taxon>
        <taxon>Pseudomonadati</taxon>
        <taxon>Kiritimatiellota</taxon>
        <taxon>Kiritimatiellia</taxon>
        <taxon>Kiritimatiellales</taxon>
        <taxon>Pontiellaceae</taxon>
        <taxon>Pontiella</taxon>
    </lineage>
</organism>
<keyword evidence="7" id="KW-0479">Metal-binding</keyword>
<keyword evidence="8" id="KW-0378">Hydrolase</keyword>
<comment type="cofactor">
    <cofactor evidence="1">
        <name>Zn(2+)</name>
        <dbReference type="ChEBI" id="CHEBI:29105"/>
    </cofactor>
</comment>
<proteinExistence type="predicted"/>
<dbReference type="InterPro" id="IPR004463">
    <property type="entry name" value="UDP-acyl_GlcNac_deAcase"/>
</dbReference>
<dbReference type="RefSeq" id="WP_136079795.1">
    <property type="nucleotide sequence ID" value="NZ_CAAHFG010000001.1"/>
</dbReference>
<comment type="function">
    <text evidence="2">Catalyzes the hydrolysis of UDP-3-O-myristoyl-N-acetylglucosamine to form UDP-3-O-myristoylglucosamine and acetate, the committed step in lipid A biosynthesis.</text>
</comment>
<dbReference type="EC" id="3.5.1.108" evidence="4"/>
<dbReference type="Proteomes" id="UP000366872">
    <property type="component" value="Unassembled WGS sequence"/>
</dbReference>
<gene>
    <name evidence="12" type="primary">lpxC</name>
    <name evidence="12" type="ORF">PDESU_02862</name>
</gene>
<evidence type="ECO:0000256" key="2">
    <source>
        <dbReference type="ARBA" id="ARBA00002923"/>
    </source>
</evidence>
<accession>A0A6C2U335</accession>
<dbReference type="AlphaFoldDB" id="A0A6C2U335"/>
<dbReference type="Gene3D" id="3.30.230.20">
    <property type="entry name" value="lpxc deacetylase, domain 1"/>
    <property type="match status" value="1"/>
</dbReference>
<dbReference type="PANTHER" id="PTHR33694:SF1">
    <property type="entry name" value="UDP-3-O-ACYL-N-ACETYLGLUCOSAMINE DEACETYLASE 1, MITOCHONDRIAL-RELATED"/>
    <property type="match status" value="1"/>
</dbReference>
<dbReference type="Gene3D" id="3.30.1700.10">
    <property type="entry name" value="lpxc deacetylase, domain 2"/>
    <property type="match status" value="1"/>
</dbReference>
<evidence type="ECO:0000256" key="5">
    <source>
        <dbReference type="ARBA" id="ARBA00022516"/>
    </source>
</evidence>
<evidence type="ECO:0000256" key="3">
    <source>
        <dbReference type="ARBA" id="ARBA00005002"/>
    </source>
</evidence>
<evidence type="ECO:0000256" key="7">
    <source>
        <dbReference type="ARBA" id="ARBA00022723"/>
    </source>
</evidence>
<keyword evidence="10" id="KW-0443">Lipid metabolism</keyword>
<dbReference type="GO" id="GO:0103117">
    <property type="term" value="F:UDP-3-O-acyl-N-acetylglucosamine deacetylase activity"/>
    <property type="evidence" value="ECO:0007669"/>
    <property type="project" value="UniProtKB-EC"/>
</dbReference>
<dbReference type="GO" id="GO:0009245">
    <property type="term" value="P:lipid A biosynthetic process"/>
    <property type="evidence" value="ECO:0007669"/>
    <property type="project" value="UniProtKB-KW"/>
</dbReference>
<sequence>MTNPGTILMGDGDAIKASCNEMDRLPVDWDLSDKQVEPVRKYQTTLKESATISGPGTFMGKAMRTISFEPTKQEGWWLDRTDLPHTLPIRVGIANVWTTGQIVSNIVLRSGNPHNYVRMVEHIVSLRMGMGIDNMMIKIDSGDPPLFEQGSLDLVEALDQCGKVTTDKPVPYVTVKEPVTVGGTYGDFVTLAPPDDLDNPQLTVDCAINFKTAIGQQRIKFPVCEELTRMASIARTNTSLAKVVYCATIGRIFADVRHLGYNTKNVSIAGKRRYMNEPRLIHEGKALEAAWHRAVLDLLAAIALINNGLFIGKITSYKAGHRLDCELVRQLYLNQVLVPLEELKK</sequence>
<dbReference type="SUPFAM" id="SSF54211">
    <property type="entry name" value="Ribosomal protein S5 domain 2-like"/>
    <property type="match status" value="2"/>
</dbReference>
<keyword evidence="6" id="KW-0441">Lipid A biosynthesis</keyword>
<dbReference type="PANTHER" id="PTHR33694">
    <property type="entry name" value="UDP-3-O-ACYL-N-ACETYLGLUCOSAMINE DEACETYLASE 1, MITOCHONDRIAL-RELATED"/>
    <property type="match status" value="1"/>
</dbReference>
<evidence type="ECO:0000256" key="4">
    <source>
        <dbReference type="ARBA" id="ARBA00012745"/>
    </source>
</evidence>
<evidence type="ECO:0000256" key="8">
    <source>
        <dbReference type="ARBA" id="ARBA00022801"/>
    </source>
</evidence>
<dbReference type="GO" id="GO:0016020">
    <property type="term" value="C:membrane"/>
    <property type="evidence" value="ECO:0007669"/>
    <property type="project" value="GOC"/>
</dbReference>
<protein>
    <recommendedName>
        <fullName evidence="4">UDP-3-O-acyl-N-acetylglucosamine deacetylase</fullName>
        <ecNumber evidence="4">3.5.1.108</ecNumber>
    </recommendedName>
</protein>
<dbReference type="InterPro" id="IPR020568">
    <property type="entry name" value="Ribosomal_Su5_D2-typ_SF"/>
</dbReference>
<dbReference type="Pfam" id="PF03331">
    <property type="entry name" value="LpxC"/>
    <property type="match status" value="1"/>
</dbReference>
<evidence type="ECO:0000256" key="9">
    <source>
        <dbReference type="ARBA" id="ARBA00022833"/>
    </source>
</evidence>
<dbReference type="EMBL" id="CAAHFG010000001">
    <property type="protein sequence ID" value="VGO14303.1"/>
    <property type="molecule type" value="Genomic_DNA"/>
</dbReference>
<evidence type="ECO:0000256" key="10">
    <source>
        <dbReference type="ARBA" id="ARBA00023098"/>
    </source>
</evidence>
<evidence type="ECO:0000256" key="11">
    <source>
        <dbReference type="ARBA" id="ARBA00024535"/>
    </source>
</evidence>
<dbReference type="InterPro" id="IPR011334">
    <property type="entry name" value="UDP-acyl_GlcNac_deAcase_C"/>
</dbReference>
<name>A0A6C2U335_PONDE</name>
<comment type="catalytic activity">
    <reaction evidence="11">
        <text>a UDP-3-O-[(3R)-3-hydroxyacyl]-N-acetyl-alpha-D-glucosamine + H2O = a UDP-3-O-[(3R)-3-hydroxyacyl]-alpha-D-glucosamine + acetate</text>
        <dbReference type="Rhea" id="RHEA:67816"/>
        <dbReference type="ChEBI" id="CHEBI:15377"/>
        <dbReference type="ChEBI" id="CHEBI:30089"/>
        <dbReference type="ChEBI" id="CHEBI:137740"/>
        <dbReference type="ChEBI" id="CHEBI:173225"/>
        <dbReference type="EC" id="3.5.1.108"/>
    </reaction>
</comment>
<reference evidence="12 13" key="1">
    <citation type="submission" date="2019-04" db="EMBL/GenBank/DDBJ databases">
        <authorList>
            <person name="Van Vliet M D."/>
        </authorList>
    </citation>
    <scope>NUCLEOTIDE SEQUENCE [LARGE SCALE GENOMIC DNA]</scope>
    <source>
        <strain evidence="12 13">F1</strain>
    </source>
</reference>
<evidence type="ECO:0000256" key="1">
    <source>
        <dbReference type="ARBA" id="ARBA00001947"/>
    </source>
</evidence>